<keyword evidence="3 14" id="KW-0479">Metal-binding</keyword>
<keyword evidence="7 14" id="KW-0347">Helicase</keyword>
<dbReference type="InterPro" id="IPR038726">
    <property type="entry name" value="PDDEXK_AddAB-type"/>
</dbReference>
<dbReference type="GO" id="GO:0003690">
    <property type="term" value="F:double-stranded DNA binding"/>
    <property type="evidence" value="ECO:0007669"/>
    <property type="project" value="UniProtKB-UniRule"/>
</dbReference>
<dbReference type="Pfam" id="PF12705">
    <property type="entry name" value="PDDEXK_1"/>
    <property type="match status" value="1"/>
</dbReference>
<dbReference type="InterPro" id="IPR011335">
    <property type="entry name" value="Restrct_endonuc-II-like"/>
</dbReference>
<keyword evidence="5 14" id="KW-0227">DNA damage</keyword>
<keyword evidence="9 14" id="KW-0067">ATP-binding</keyword>
<dbReference type="PANTHER" id="PTHR30591:SF1">
    <property type="entry name" value="RECBCD ENZYME SUBUNIT RECC"/>
    <property type="match status" value="1"/>
</dbReference>
<dbReference type="GO" id="GO:0046872">
    <property type="term" value="F:metal ion binding"/>
    <property type="evidence" value="ECO:0007669"/>
    <property type="project" value="UniProtKB-KW"/>
</dbReference>
<dbReference type="Gene3D" id="3.40.50.300">
    <property type="entry name" value="P-loop containing nucleotide triphosphate hydrolases"/>
    <property type="match status" value="3"/>
</dbReference>
<dbReference type="InterPro" id="IPR027417">
    <property type="entry name" value="P-loop_NTPase"/>
</dbReference>
<evidence type="ECO:0000256" key="6">
    <source>
        <dbReference type="ARBA" id="ARBA00022801"/>
    </source>
</evidence>
<feature type="domain" description="ATP-dependent helicase/deoxyribonuclease subunit B N-terminal" evidence="16">
    <location>
        <begin position="5"/>
        <end position="288"/>
    </location>
</feature>
<dbReference type="Gene3D" id="6.10.140.1030">
    <property type="match status" value="1"/>
</dbReference>
<evidence type="ECO:0000256" key="8">
    <source>
        <dbReference type="ARBA" id="ARBA00022839"/>
    </source>
</evidence>
<dbReference type="NCBIfam" id="TIGR02773">
    <property type="entry name" value="addB_Gpos"/>
    <property type="match status" value="1"/>
</dbReference>
<evidence type="ECO:0000313" key="17">
    <source>
        <dbReference type="EMBL" id="AMN34245.1"/>
    </source>
</evidence>
<name>A0A127EE41_CLOPF</name>
<dbReference type="GO" id="GO:0005524">
    <property type="term" value="F:ATP binding"/>
    <property type="evidence" value="ECO:0007669"/>
    <property type="project" value="UniProtKB-UniRule"/>
</dbReference>
<dbReference type="PANTHER" id="PTHR30591">
    <property type="entry name" value="RECBCD ENZYME SUBUNIT RECC"/>
    <property type="match status" value="1"/>
</dbReference>
<evidence type="ECO:0000313" key="18">
    <source>
        <dbReference type="Proteomes" id="UP000070260"/>
    </source>
</evidence>
<accession>A0A127EE41</accession>
<evidence type="ECO:0000256" key="7">
    <source>
        <dbReference type="ARBA" id="ARBA00022806"/>
    </source>
</evidence>
<keyword evidence="8 14" id="KW-0269">Exonuclease</keyword>
<comment type="cofactor">
    <cofactor evidence="14">
        <name>[4Fe-4S] cluster</name>
        <dbReference type="ChEBI" id="CHEBI:49883"/>
    </cofactor>
    <text evidence="14">Binds 1 [4Fe-4S] cluster.</text>
</comment>
<dbReference type="SUPFAM" id="SSF52980">
    <property type="entry name" value="Restriction endonuclease-like"/>
    <property type="match status" value="1"/>
</dbReference>
<dbReference type="EMBL" id="CP010994">
    <property type="protein sequence ID" value="AMN34245.1"/>
    <property type="molecule type" value="Genomic_DNA"/>
</dbReference>
<dbReference type="Gene3D" id="3.90.320.10">
    <property type="match status" value="1"/>
</dbReference>
<sequence length="1158" mass="134210">MGLKIIYGRAGTGKSTFCINQIKKKINNSPNNKLILIVPEQFTFQTENKVLSAIGERYVLNAEVLSFKRLAHNVFNECGGATRTIMGDAGKSMLIFKVLEDLGDNMTVFKNASRQKGFIDIASKTITEFKKYNVNNEVLDLTINEIEDENLKMKMEELKDVFNEFNSRLHEGYVDEEDQLLLLNEKLDGCSLYDGAEIWIDEFSSFTPNQLSVIGKLLKRAKSVNITLSIDEVNSPKGESDLFVATKNTEKRLMNLIQEEGIAFNGYINLNEDIPYRFKENKELAHIERQLYAYPFKQYRGKNNSLRLYRANNNYDEIEFVAKDILRLVREKQYRFKDISVICRDVDNYEKVVSAIFAEYEIPYYIDKKIDIASNPLIVFINSAVDIISKNWTYESMFKYLKTGLIKEFRGIEGAELIDELENYVLAYGIKGKKWMEEWVNYSSSILKEEDISEENKQRLERLNDIRETIVTPLDDLNKQCKGKKTLKEFATILYEFLDSKLDIMDTLDKYVEYFKENDMAIEAKEYSEVRDIFIDVLEQAVDVLGNEVMDLNEFMKVLNIGLSQYEMGLIPVALDQVNIGDITRIKSRGTKALYIIGVNDGVLPSASKEEGILSDNDREILLEKGISLASDTRTKIFEEQFLVYTAFTIAEEYLVVTYPLADFEGKSQRPSIIVHRLKKILPNVKEESEGFKLVNDKYDKISAKLPTLNELMIAIRKNYDGAEIEDYWKYVYHWYLREPKWKERIEYVKKGLEYTNLENNISKEKAKKLYEDNKNKISLSVSRLERYAQCPFAYYIQYGLKAKDRKIYEFTAPDLGSFMHEILDEFTNEIKEKDLKWSDLSKENCRNIINALVDNQVKNNKSSILNSSKRYSYFTDRFKRILTKSVMVISEQMKRSDFEIYKNELAFGFSKDVNSIKLDLPSGESFYLNGRIDRVDKLNLDGETYLRIIDYKTGSKKFDLNKFYNGLQMQLLVYLDALINNSENIVENQAMPGAILYFRIDDPILKSKGDLTEEEIKSEVLKELKLEGLLLDDVKVVKAMDNTLEPGTHSLIIPANMKKAGDLGKNKALITMEQFELLRKYVNEKMVEICQNMIEGKIDIEPCKENKNIVCDYCNYSHICQFDSSLEDNRYKVIPKKKEEDIWKSINEKVGGEVNGD</sequence>
<evidence type="ECO:0000256" key="14">
    <source>
        <dbReference type="HAMAP-Rule" id="MF_01452"/>
    </source>
</evidence>
<evidence type="ECO:0000256" key="1">
    <source>
        <dbReference type="ARBA" id="ARBA00022485"/>
    </source>
</evidence>
<feature type="binding site" evidence="14">
    <location>
        <position position="791"/>
    </location>
    <ligand>
        <name>[4Fe-4S] cluster</name>
        <dbReference type="ChEBI" id="CHEBI:49883"/>
    </ligand>
</feature>
<keyword evidence="6 14" id="KW-0378">Hydrolase</keyword>
<dbReference type="Pfam" id="PF21445">
    <property type="entry name" value="ADDB_N"/>
    <property type="match status" value="1"/>
</dbReference>
<keyword evidence="1 14" id="KW-0004">4Fe-4S</keyword>
<dbReference type="Proteomes" id="UP000070260">
    <property type="component" value="Chromosome"/>
</dbReference>
<comment type="subunit">
    <text evidence="14">Heterodimer of AddA and AddB.</text>
</comment>
<comment type="similarity">
    <text evidence="14">Belongs to the helicase family. AddB/RexB type 1 subfamily.</text>
</comment>
<dbReference type="EC" id="3.1.-.-" evidence="14"/>
<proteinExistence type="inferred from homology"/>
<keyword evidence="10 14" id="KW-0408">Iron</keyword>
<keyword evidence="12 14" id="KW-0238">DNA-binding</keyword>
<keyword evidence="13 14" id="KW-0234">DNA repair</keyword>
<evidence type="ECO:0000256" key="2">
    <source>
        <dbReference type="ARBA" id="ARBA00022722"/>
    </source>
</evidence>
<evidence type="ECO:0000256" key="3">
    <source>
        <dbReference type="ARBA" id="ARBA00022723"/>
    </source>
</evidence>
<dbReference type="RefSeq" id="WP_061426027.1">
    <property type="nucleotide sequence ID" value="NZ_CATNZO010000001.1"/>
</dbReference>
<dbReference type="InterPro" id="IPR014140">
    <property type="entry name" value="DNA_helicase_suAddB"/>
</dbReference>
<keyword evidence="2 14" id="KW-0540">Nuclease</keyword>
<evidence type="ECO:0000256" key="11">
    <source>
        <dbReference type="ARBA" id="ARBA00023014"/>
    </source>
</evidence>
<evidence type="ECO:0000259" key="15">
    <source>
        <dbReference type="Pfam" id="PF12705"/>
    </source>
</evidence>
<dbReference type="GO" id="GO:0004386">
    <property type="term" value="F:helicase activity"/>
    <property type="evidence" value="ECO:0007669"/>
    <property type="project" value="UniProtKB-KW"/>
</dbReference>
<feature type="binding site" evidence="14">
    <location>
        <position position="1112"/>
    </location>
    <ligand>
        <name>[4Fe-4S] cluster</name>
        <dbReference type="ChEBI" id="CHEBI:49883"/>
    </ligand>
</feature>
<keyword evidence="11 14" id="KW-0411">Iron-sulfur</keyword>
<organism evidence="17 18">
    <name type="scientific">Clostridium perfringens</name>
    <dbReference type="NCBI Taxonomy" id="1502"/>
    <lineage>
        <taxon>Bacteria</taxon>
        <taxon>Bacillati</taxon>
        <taxon>Bacillota</taxon>
        <taxon>Clostridia</taxon>
        <taxon>Eubacteriales</taxon>
        <taxon>Clostridiaceae</taxon>
        <taxon>Clostridium</taxon>
    </lineage>
</organism>
<dbReference type="HAMAP" id="MF_01452">
    <property type="entry name" value="AddB_type1"/>
    <property type="match status" value="1"/>
</dbReference>
<dbReference type="OrthoDB" id="9758506at2"/>
<feature type="domain" description="PD-(D/E)XK endonuclease-like" evidence="15">
    <location>
        <begin position="779"/>
        <end position="1122"/>
    </location>
</feature>
<comment type="miscellaneous">
    <text evidence="14">Despite having conserved helicase domains, this subunit does not have helicase activity.</text>
</comment>
<dbReference type="GO" id="GO:0008409">
    <property type="term" value="F:5'-3' exonuclease activity"/>
    <property type="evidence" value="ECO:0007669"/>
    <property type="project" value="UniProtKB-UniRule"/>
</dbReference>
<dbReference type="InterPro" id="IPR049035">
    <property type="entry name" value="ADDB_N"/>
</dbReference>
<comment type="cofactor">
    <cofactor evidence="14">
        <name>Mg(2+)</name>
        <dbReference type="ChEBI" id="CHEBI:18420"/>
    </cofactor>
</comment>
<dbReference type="GO" id="GO:0051539">
    <property type="term" value="F:4 iron, 4 sulfur cluster binding"/>
    <property type="evidence" value="ECO:0007669"/>
    <property type="project" value="UniProtKB-KW"/>
</dbReference>
<evidence type="ECO:0000256" key="13">
    <source>
        <dbReference type="ARBA" id="ARBA00023204"/>
    </source>
</evidence>
<evidence type="ECO:0000256" key="5">
    <source>
        <dbReference type="ARBA" id="ARBA00022763"/>
    </source>
</evidence>
<evidence type="ECO:0000256" key="10">
    <source>
        <dbReference type="ARBA" id="ARBA00023004"/>
    </source>
</evidence>
<dbReference type="InterPro" id="IPR011604">
    <property type="entry name" value="PDDEXK-like_dom_sf"/>
</dbReference>
<feature type="binding site" evidence="14">
    <location>
        <position position="1115"/>
    </location>
    <ligand>
        <name>[4Fe-4S] cluster</name>
        <dbReference type="ChEBI" id="CHEBI:49883"/>
    </ligand>
</feature>
<evidence type="ECO:0000256" key="4">
    <source>
        <dbReference type="ARBA" id="ARBA00022741"/>
    </source>
</evidence>
<gene>
    <name evidence="14" type="primary">addB</name>
    <name evidence="17" type="ORF">JFP838_00130</name>
</gene>
<reference evidence="17 18" key="1">
    <citation type="journal article" date="2016" name="PLoS ONE">
        <title>Plasmid Characterization and Chromosome Analysis of Two netF+ Clostridium perfringens Isolates Associated with Foal and Canine Necrotizing Enteritis.</title>
        <authorList>
            <person name="Mehdizadeh Gohari I."/>
            <person name="Kropinski A.M."/>
            <person name="Weese S.J."/>
            <person name="Parreira V.R."/>
            <person name="Whitehead A.E."/>
            <person name="Boerlin P."/>
            <person name="Prescott J.F."/>
        </authorList>
    </citation>
    <scope>NUCLEOTIDE SEQUENCE [LARGE SCALE GENOMIC DNA]</scope>
    <source>
        <strain evidence="17 18">JP838</strain>
    </source>
</reference>
<feature type="binding site" evidence="14">
    <location>
        <position position="1121"/>
    </location>
    <ligand>
        <name>[4Fe-4S] cluster</name>
        <dbReference type="ChEBI" id="CHEBI:49883"/>
    </ligand>
</feature>
<dbReference type="PATRIC" id="fig|1502.177.peg.19"/>
<dbReference type="GO" id="GO:0000724">
    <property type="term" value="P:double-strand break repair via homologous recombination"/>
    <property type="evidence" value="ECO:0007669"/>
    <property type="project" value="UniProtKB-UniRule"/>
</dbReference>
<evidence type="ECO:0000256" key="12">
    <source>
        <dbReference type="ARBA" id="ARBA00023125"/>
    </source>
</evidence>
<dbReference type="SUPFAM" id="SSF52540">
    <property type="entry name" value="P-loop containing nucleoside triphosphate hydrolases"/>
    <property type="match status" value="2"/>
</dbReference>
<keyword evidence="4 14" id="KW-0547">Nucleotide-binding</keyword>
<evidence type="ECO:0000256" key="9">
    <source>
        <dbReference type="ARBA" id="ARBA00022840"/>
    </source>
</evidence>
<evidence type="ECO:0000259" key="16">
    <source>
        <dbReference type="Pfam" id="PF21445"/>
    </source>
</evidence>
<protein>
    <recommendedName>
        <fullName evidence="14">ATP-dependent helicase/deoxyribonuclease subunit B</fullName>
        <ecNumber evidence="14">3.1.-.-</ecNumber>
    </recommendedName>
    <alternativeName>
        <fullName evidence="14">ATP-dependent helicase/nuclease subunit AddB</fullName>
    </alternativeName>
</protein>
<dbReference type="AlphaFoldDB" id="A0A127EE41"/>
<comment type="function">
    <text evidence="14">The heterodimer acts as both an ATP-dependent DNA helicase and an ATP-dependent, dual-direction single-stranded exonuclease. Recognizes the chi site generating a DNA molecule suitable for the initiation of homologous recombination. The AddB subunit has 5' -&gt; 3' nuclease activity but not helicase activity.</text>
</comment>